<dbReference type="EMBL" id="CABPRV010000001">
    <property type="protein sequence ID" value="VVD61282.1"/>
    <property type="molecule type" value="Genomic_DNA"/>
</dbReference>
<dbReference type="PANTHER" id="PTHR32089">
    <property type="entry name" value="METHYL-ACCEPTING CHEMOTAXIS PROTEIN MCPB"/>
    <property type="match status" value="1"/>
</dbReference>
<evidence type="ECO:0000259" key="4">
    <source>
        <dbReference type="PROSITE" id="PS50111"/>
    </source>
</evidence>
<comment type="similarity">
    <text evidence="2">Belongs to the methyl-accepting chemotaxis (MCP) protein family.</text>
</comment>
<gene>
    <name evidence="5" type="ORF">PCA20602_00119</name>
</gene>
<dbReference type="InterPro" id="IPR004090">
    <property type="entry name" value="Chemotax_Me-accpt_rcpt"/>
</dbReference>
<dbReference type="RefSeq" id="WP_150719536.1">
    <property type="nucleotide sequence ID" value="NZ_CABPRV010000001.1"/>
</dbReference>
<comment type="caution">
    <text evidence="5">The sequence shown here is derived from an EMBL/GenBank/DDBJ whole genome shotgun (WGS) entry which is preliminary data.</text>
</comment>
<dbReference type="Gene3D" id="1.10.287.950">
    <property type="entry name" value="Methyl-accepting chemotaxis protein"/>
    <property type="match status" value="1"/>
</dbReference>
<organism evidence="5 6">
    <name type="scientific">Pandoraea capi</name>
    <dbReference type="NCBI Taxonomy" id="2508286"/>
    <lineage>
        <taxon>Bacteria</taxon>
        <taxon>Pseudomonadati</taxon>
        <taxon>Pseudomonadota</taxon>
        <taxon>Betaproteobacteria</taxon>
        <taxon>Burkholderiales</taxon>
        <taxon>Burkholderiaceae</taxon>
        <taxon>Pandoraea</taxon>
    </lineage>
</organism>
<dbReference type="Proteomes" id="UP000366065">
    <property type="component" value="Unassembled WGS sequence"/>
</dbReference>
<sequence>MANPKAIVELTHTVRKLAVSKIGDINEINRETTFLALNALIEAARAGNAGKGFAVVANQVKHVSKRISEVTDTLNKELTGSLKELTELGDLMIERMRGLDGQRCADLALNMIDVIDRNLYERSCDVRWWATDSAVVDCLTNPHPQTASHASDRLGVILDSYTVYKDLWVVDAQGVVVANGRRSTYPVIGSQVGDAHWFKAALKTRSGADYVASDVQTLAHLKHAQVATYSTAIREDGAPNGRVLGALVIFFDWAPQAEAVVKGVRLSEDEWSRTRCMIVDSSFRVIASSDGQGVLGETFALRTDGASTGFYTDASQTTVSFAATPGYETYKGLGWYGVVCQRAVADDAAKGLGKMPEAVPMPQTLRRVAF</sequence>
<evidence type="ECO:0000313" key="6">
    <source>
        <dbReference type="Proteomes" id="UP000366065"/>
    </source>
</evidence>
<evidence type="ECO:0000313" key="5">
    <source>
        <dbReference type="EMBL" id="VVD61282.1"/>
    </source>
</evidence>
<accession>A0ABY6VLF7</accession>
<keyword evidence="1 3" id="KW-0807">Transducer</keyword>
<dbReference type="PRINTS" id="PR00260">
    <property type="entry name" value="CHEMTRNSDUCR"/>
</dbReference>
<dbReference type="SUPFAM" id="SSF58104">
    <property type="entry name" value="Methyl-accepting chemotaxis protein (MCP) signaling domain"/>
    <property type="match status" value="1"/>
</dbReference>
<dbReference type="InterPro" id="IPR004089">
    <property type="entry name" value="MCPsignal_dom"/>
</dbReference>
<dbReference type="Pfam" id="PF00015">
    <property type="entry name" value="MCPsignal"/>
    <property type="match status" value="1"/>
</dbReference>
<name>A0ABY6VLF7_9BURK</name>
<evidence type="ECO:0000256" key="1">
    <source>
        <dbReference type="ARBA" id="ARBA00023224"/>
    </source>
</evidence>
<dbReference type="PROSITE" id="PS50111">
    <property type="entry name" value="CHEMOTAXIS_TRANSDUC_2"/>
    <property type="match status" value="1"/>
</dbReference>
<evidence type="ECO:0000256" key="3">
    <source>
        <dbReference type="PROSITE-ProRule" id="PRU00284"/>
    </source>
</evidence>
<dbReference type="Gene3D" id="3.30.450.20">
    <property type="entry name" value="PAS domain"/>
    <property type="match status" value="1"/>
</dbReference>
<dbReference type="PANTHER" id="PTHR32089:SF112">
    <property type="entry name" value="LYSOZYME-LIKE PROTEIN-RELATED"/>
    <property type="match status" value="1"/>
</dbReference>
<reference evidence="5 6" key="1">
    <citation type="submission" date="2019-08" db="EMBL/GenBank/DDBJ databases">
        <authorList>
            <person name="Peeters C."/>
        </authorList>
    </citation>
    <scope>NUCLEOTIDE SEQUENCE [LARGE SCALE GENOMIC DNA]</scope>
    <source>
        <strain evidence="5 6">LMG 20602</strain>
    </source>
</reference>
<keyword evidence="6" id="KW-1185">Reference proteome</keyword>
<proteinExistence type="inferred from homology"/>
<protein>
    <submittedName>
        <fullName evidence="5">Chemotaxis protein</fullName>
    </submittedName>
</protein>
<evidence type="ECO:0000256" key="2">
    <source>
        <dbReference type="ARBA" id="ARBA00029447"/>
    </source>
</evidence>
<feature type="domain" description="Methyl-accepting transducer" evidence="4">
    <location>
        <begin position="25"/>
        <end position="74"/>
    </location>
</feature>